<dbReference type="EMBL" id="CP038850">
    <property type="protein sequence ID" value="QCT58392.1"/>
    <property type="molecule type" value="Genomic_DNA"/>
</dbReference>
<name>A0A2I7YB42_STAAU</name>
<reference evidence="2 5" key="1">
    <citation type="submission" date="2017-11" db="EMBL/GenBank/DDBJ databases">
        <authorList>
            <person name="Founou R.C."/>
            <person name="Founou L."/>
            <person name="Allam M."/>
            <person name="Ismail A."/>
            <person name="Essack S.Y."/>
        </authorList>
    </citation>
    <scope>NUCLEOTIDE SEQUENCE [LARGE SCALE GENOMIC DNA]</scope>
    <source>
        <strain evidence="2 5">G703N2B1</strain>
    </source>
</reference>
<reference evidence="1 7" key="3">
    <citation type="journal article" date="2019" name="Int. J. Infect. Dis.">
        <title>Characterization of a community-acquired methicillin-resistant sequence type 338 Staphylococcus aureus strain containing a staphylococcal cassette chromosome mec type VT.</title>
        <authorList>
            <person name="Chen Y."/>
            <person name="Hong J."/>
            <person name="Chen Y."/>
            <person name="Wang H."/>
            <person name="Yu Y."/>
            <person name="Qu T."/>
        </authorList>
    </citation>
    <scope>NUCLEOTIDE SEQUENCE [LARGE SCALE GENOMIC DNA]</scope>
    <source>
        <strain evidence="1 7">LJ05</strain>
    </source>
</reference>
<protein>
    <submittedName>
        <fullName evidence="2">Uncharacterized protein</fullName>
    </submittedName>
</protein>
<evidence type="ECO:0000313" key="3">
    <source>
        <dbReference type="EMBL" id="QCT58392.1"/>
    </source>
</evidence>
<evidence type="ECO:0000313" key="5">
    <source>
        <dbReference type="Proteomes" id="UP000238775"/>
    </source>
</evidence>
<evidence type="ECO:0000313" key="1">
    <source>
        <dbReference type="EMBL" id="MUG51041.1"/>
    </source>
</evidence>
<dbReference type="EMBL" id="WFHO01000002">
    <property type="protein sequence ID" value="MUG51041.1"/>
    <property type="molecule type" value="Genomic_DNA"/>
</dbReference>
<dbReference type="AlphaFoldDB" id="A0A2I7YB42"/>
<gene>
    <name evidence="2" type="ORF">CV021_14025</name>
    <name evidence="3" type="ORF">E1948_13955</name>
    <name evidence="4" type="ORF">EIG94_03600</name>
    <name evidence="1" type="ORF">GAY54_00540</name>
</gene>
<dbReference type="Proteomes" id="UP000293434">
    <property type="component" value="Unassembled WGS sequence"/>
</dbReference>
<accession>A0A2I7YB42</accession>
<evidence type="ECO:0000313" key="6">
    <source>
        <dbReference type="Proteomes" id="UP000293434"/>
    </source>
</evidence>
<proteinExistence type="predicted"/>
<evidence type="ECO:0000313" key="7">
    <source>
        <dbReference type="Proteomes" id="UP000463077"/>
    </source>
</evidence>
<dbReference type="EMBL" id="PGWZ01000541">
    <property type="protein sequence ID" value="PPJ70201.1"/>
    <property type="molecule type" value="Genomic_DNA"/>
</dbReference>
<reference evidence="4 6" key="2">
    <citation type="submission" date="2018-11" db="EMBL/GenBank/DDBJ databases">
        <title>Genomic profiling of Staphylococcus species from a Poultry farm system in KwaZulu-Natal, South Africa.</title>
        <authorList>
            <person name="Amoako D.G."/>
            <person name="Somboro A.M."/>
            <person name="Abia A.L.K."/>
            <person name="Bester L.A."/>
            <person name="Essack S.Y."/>
        </authorList>
    </citation>
    <scope>NUCLEOTIDE SEQUENCE [LARGE SCALE GENOMIC DNA]</scope>
    <source>
        <strain evidence="4 6">SA9</strain>
    </source>
</reference>
<evidence type="ECO:0000313" key="4">
    <source>
        <dbReference type="EMBL" id="RZH94868.1"/>
    </source>
</evidence>
<sequence length="63" mass="7529">MYSCISPATISFVITPHYNHPYFLFLKRQLDRSLNYRLILKLNSYILIPYVKSNNLKFVITMD</sequence>
<organism evidence="2 5">
    <name type="scientific">Staphylococcus aureus</name>
    <dbReference type="NCBI Taxonomy" id="1280"/>
    <lineage>
        <taxon>Bacteria</taxon>
        <taxon>Bacillati</taxon>
        <taxon>Bacillota</taxon>
        <taxon>Bacilli</taxon>
        <taxon>Bacillales</taxon>
        <taxon>Staphylococcaceae</taxon>
        <taxon>Staphylococcus</taxon>
    </lineage>
</organism>
<dbReference type="Proteomes" id="UP000463077">
    <property type="component" value="Unassembled WGS sequence"/>
</dbReference>
<dbReference type="EMBL" id="RQTC01000047">
    <property type="protein sequence ID" value="RZH94868.1"/>
    <property type="molecule type" value="Genomic_DNA"/>
</dbReference>
<evidence type="ECO:0000313" key="2">
    <source>
        <dbReference type="EMBL" id="PPJ70201.1"/>
    </source>
</evidence>
<reference evidence="3" key="4">
    <citation type="submission" date="2019-04" db="EMBL/GenBank/DDBJ databases">
        <title>Whole-genome sequencing of local methicillin-resistant S. aureus strain Lr2.</title>
        <authorList>
            <person name="Ullah N."/>
            <person name="Ali A."/>
        </authorList>
    </citation>
    <scope>NUCLEOTIDE SEQUENCE [LARGE SCALE GENOMIC DNA]</scope>
    <source>
        <strain evidence="3">Lr2</strain>
    </source>
</reference>
<dbReference type="Proteomes" id="UP000238775">
    <property type="component" value="Unassembled WGS sequence"/>
</dbReference>